<dbReference type="GO" id="GO:0009898">
    <property type="term" value="C:cytoplasmic side of plasma membrane"/>
    <property type="evidence" value="ECO:0007669"/>
    <property type="project" value="TreeGrafter"/>
</dbReference>
<name>A0A0N7M8C5_9RHOB</name>
<keyword evidence="3" id="KW-1185">Reference proteome</keyword>
<evidence type="ECO:0000259" key="1">
    <source>
        <dbReference type="Pfam" id="PF13614"/>
    </source>
</evidence>
<dbReference type="GO" id="GO:0005524">
    <property type="term" value="F:ATP binding"/>
    <property type="evidence" value="ECO:0007669"/>
    <property type="project" value="TreeGrafter"/>
</dbReference>
<accession>A0A0N7M8C5</accession>
<proteinExistence type="predicted"/>
<keyword evidence="2" id="KW-0132">Cell division</keyword>
<dbReference type="GO" id="GO:0005829">
    <property type="term" value="C:cytosol"/>
    <property type="evidence" value="ECO:0007669"/>
    <property type="project" value="TreeGrafter"/>
</dbReference>
<dbReference type="Pfam" id="PF13614">
    <property type="entry name" value="AAA_31"/>
    <property type="match status" value="1"/>
</dbReference>
<evidence type="ECO:0000313" key="3">
    <source>
        <dbReference type="Proteomes" id="UP000051870"/>
    </source>
</evidence>
<keyword evidence="2" id="KW-0131">Cell cycle</keyword>
<reference evidence="3" key="1">
    <citation type="submission" date="2015-09" db="EMBL/GenBank/DDBJ databases">
        <authorList>
            <person name="Rodrigo-Torres Lidia"/>
            <person name="Arahal R.David."/>
        </authorList>
    </citation>
    <scope>NUCLEOTIDE SEQUENCE [LARGE SCALE GENOMIC DNA]</scope>
    <source>
        <strain evidence="3">CECT 7735</strain>
    </source>
</reference>
<dbReference type="InterPro" id="IPR025669">
    <property type="entry name" value="AAA_dom"/>
</dbReference>
<dbReference type="Proteomes" id="UP000051870">
    <property type="component" value="Unassembled WGS sequence"/>
</dbReference>
<dbReference type="InterPro" id="IPR027417">
    <property type="entry name" value="P-loop_NTPase"/>
</dbReference>
<gene>
    <name evidence="2" type="primary">minD_1</name>
    <name evidence="2" type="ORF">PH7735_00583</name>
</gene>
<dbReference type="GO" id="GO:0051301">
    <property type="term" value="P:cell division"/>
    <property type="evidence" value="ECO:0007669"/>
    <property type="project" value="UniProtKB-KW"/>
</dbReference>
<dbReference type="AlphaFoldDB" id="A0A0N7M8C5"/>
<organism evidence="2 3">
    <name type="scientific">Shimia thalassica</name>
    <dbReference type="NCBI Taxonomy" id="1715693"/>
    <lineage>
        <taxon>Bacteria</taxon>
        <taxon>Pseudomonadati</taxon>
        <taxon>Pseudomonadota</taxon>
        <taxon>Alphaproteobacteria</taxon>
        <taxon>Rhodobacterales</taxon>
        <taxon>Roseobacteraceae</taxon>
    </lineage>
</organism>
<dbReference type="GeneID" id="83879661"/>
<dbReference type="PANTHER" id="PTHR43384:SF13">
    <property type="entry name" value="SLR0110 PROTEIN"/>
    <property type="match status" value="1"/>
</dbReference>
<feature type="domain" description="AAA" evidence="1">
    <location>
        <begin position="172"/>
        <end position="327"/>
    </location>
</feature>
<dbReference type="InterPro" id="IPR050625">
    <property type="entry name" value="ParA/MinD_ATPase"/>
</dbReference>
<dbReference type="GO" id="GO:0051782">
    <property type="term" value="P:negative regulation of cell division"/>
    <property type="evidence" value="ECO:0007669"/>
    <property type="project" value="TreeGrafter"/>
</dbReference>
<sequence>MTSNTPIQEDPSPILACTVCRDVQNFELLIVDMEETLGEQWGDLSFNDALQFFDQPDAQSLEFIALAIDDYDEDNLSQLMEVISAAKGRGIRTILIAEDVTPASLHKLLRHGADEFVPYPLPSGELKEVIERLRAPDPQPQSVEIPVTQAVQQTEAPAVVLQNGGQSREGVVIATHGLAGGTGATTLAVNLAWELVKADKKDIPSVCLIDLDLQFGSISTYLDLQRREAVFELLSDTEGMDADSFGQALVQYDEHLHVLTSPTDMIPLDLVSSEDIERILDTARRHFDYVIVDMPSTLVQWSETVLNAAHVYFATLEIDMRSAQNTMRLKRALQAEDLPFEKLRYVLNRSPKFTDLAGKSRVKRLAESLDISIDVLLPDGGRQVMQGSDHGQPLAVSAPKNPLRKEIAKLAVNLHSLDQTDPKAA</sequence>
<evidence type="ECO:0000313" key="2">
    <source>
        <dbReference type="EMBL" id="CUJ86156.1"/>
    </source>
</evidence>
<dbReference type="PANTHER" id="PTHR43384">
    <property type="entry name" value="SEPTUM SITE-DETERMINING PROTEIN MIND HOMOLOG, CHLOROPLASTIC-RELATED"/>
    <property type="match status" value="1"/>
</dbReference>
<dbReference type="RefSeq" id="WP_058309806.1">
    <property type="nucleotide sequence ID" value="NZ_CYTW01000001.1"/>
</dbReference>
<dbReference type="STRING" id="1715693.PH7735_00583"/>
<dbReference type="GO" id="GO:0016887">
    <property type="term" value="F:ATP hydrolysis activity"/>
    <property type="evidence" value="ECO:0007669"/>
    <property type="project" value="TreeGrafter"/>
</dbReference>
<protein>
    <submittedName>
        <fullName evidence="2">Cell division inhibitor MinD</fullName>
    </submittedName>
</protein>
<dbReference type="Gene3D" id="3.40.50.300">
    <property type="entry name" value="P-loop containing nucleotide triphosphate hydrolases"/>
    <property type="match status" value="1"/>
</dbReference>
<dbReference type="EMBL" id="CYTW01000001">
    <property type="protein sequence ID" value="CUJ86156.1"/>
    <property type="molecule type" value="Genomic_DNA"/>
</dbReference>
<dbReference type="SUPFAM" id="SSF52540">
    <property type="entry name" value="P-loop containing nucleoside triphosphate hydrolases"/>
    <property type="match status" value="1"/>
</dbReference>